<dbReference type="PANTHER" id="PTHR12126">
    <property type="entry name" value="NADH-UBIQUINONE OXIDOREDUCTASE 39 KDA SUBUNIT-RELATED"/>
    <property type="match status" value="1"/>
</dbReference>
<keyword evidence="3" id="KW-1185">Reference proteome</keyword>
<dbReference type="EMBL" id="FOCF01000002">
    <property type="protein sequence ID" value="SEM69859.1"/>
    <property type="molecule type" value="Genomic_DNA"/>
</dbReference>
<feature type="domain" description="NAD-dependent epimerase/dehydratase" evidence="1">
    <location>
        <begin position="31"/>
        <end position="234"/>
    </location>
</feature>
<dbReference type="CDD" id="cd05271">
    <property type="entry name" value="NDUFA9_like_SDR_a"/>
    <property type="match status" value="1"/>
</dbReference>
<proteinExistence type="predicted"/>
<dbReference type="InterPro" id="IPR051207">
    <property type="entry name" value="ComplexI_NDUFA9_subunit"/>
</dbReference>
<protein>
    <submittedName>
        <fullName evidence="2">NADH dehydrogenase</fullName>
    </submittedName>
</protein>
<sequence>MLVNSVCDGQGRFTRKTFCCRDVNAMYELVTLIGGGGFVGRYVAQALMRQGWRVRVAQRDPRQAFYLKPLGGLGQTQFVAADVTRPDTIARAVEGADAVVNLVGSFGDAMRIQAEGASTVAKAVAASGAKALVHLSAIGADSGSASTYARSKGLGEEAVRAAFPAATILRPSVVFGREDQFLNRFAEMIRRTRIVPVVRPDTRFQPVFAGDVGDAVAAVLKEPARFAGQLYELGGPDVLSMADLLKWIATETGRSPHFVTLPDAAAGLIARLPGAPITRDQLLLLQKDNVVAGSQDGLEALGLTATPMSAVASNWLVRFRRQGRFARRRDELAA</sequence>
<dbReference type="SUPFAM" id="SSF51735">
    <property type="entry name" value="NAD(P)-binding Rossmann-fold domains"/>
    <property type="match status" value="1"/>
</dbReference>
<dbReference type="Proteomes" id="UP000199206">
    <property type="component" value="Unassembled WGS sequence"/>
</dbReference>
<dbReference type="AlphaFoldDB" id="A0A1H8AJ91"/>
<evidence type="ECO:0000313" key="2">
    <source>
        <dbReference type="EMBL" id="SEM69859.1"/>
    </source>
</evidence>
<evidence type="ECO:0000313" key="3">
    <source>
        <dbReference type="Proteomes" id="UP000199206"/>
    </source>
</evidence>
<dbReference type="InterPro" id="IPR036291">
    <property type="entry name" value="NAD(P)-bd_dom_sf"/>
</dbReference>
<reference evidence="3" key="1">
    <citation type="submission" date="2016-10" db="EMBL/GenBank/DDBJ databases">
        <authorList>
            <person name="Varghese N."/>
            <person name="Submissions S."/>
        </authorList>
    </citation>
    <scope>NUCLEOTIDE SEQUENCE [LARGE SCALE GENOMIC DNA]</scope>
    <source>
        <strain evidence="3">S6-262</strain>
    </source>
</reference>
<dbReference type="GO" id="GO:0044877">
    <property type="term" value="F:protein-containing complex binding"/>
    <property type="evidence" value="ECO:0007669"/>
    <property type="project" value="TreeGrafter"/>
</dbReference>
<dbReference type="InterPro" id="IPR001509">
    <property type="entry name" value="Epimerase_deHydtase"/>
</dbReference>
<dbReference type="Gene3D" id="3.40.50.720">
    <property type="entry name" value="NAD(P)-binding Rossmann-like Domain"/>
    <property type="match status" value="1"/>
</dbReference>
<dbReference type="PANTHER" id="PTHR12126:SF11">
    <property type="entry name" value="NADH DEHYDROGENASE [UBIQUINONE] 1 ALPHA SUBCOMPLEX SUBUNIT 9, MITOCHONDRIAL"/>
    <property type="match status" value="1"/>
</dbReference>
<dbReference type="STRING" id="1166340.SAMN05192583_0906"/>
<accession>A0A1H8AJ91</accession>
<dbReference type="Pfam" id="PF01370">
    <property type="entry name" value="Epimerase"/>
    <property type="match status" value="1"/>
</dbReference>
<organism evidence="2 3">
    <name type="scientific">Sphingomonas gellani</name>
    <dbReference type="NCBI Taxonomy" id="1166340"/>
    <lineage>
        <taxon>Bacteria</taxon>
        <taxon>Pseudomonadati</taxon>
        <taxon>Pseudomonadota</taxon>
        <taxon>Alphaproteobacteria</taxon>
        <taxon>Sphingomonadales</taxon>
        <taxon>Sphingomonadaceae</taxon>
        <taxon>Sphingomonas</taxon>
    </lineage>
</organism>
<evidence type="ECO:0000259" key="1">
    <source>
        <dbReference type="Pfam" id="PF01370"/>
    </source>
</evidence>
<name>A0A1H8AJ91_9SPHN</name>
<gene>
    <name evidence="2" type="ORF">SAMN05192583_0906</name>
</gene>